<evidence type="ECO:0000256" key="2">
    <source>
        <dbReference type="ARBA" id="ARBA00022679"/>
    </source>
</evidence>
<accession>A0AAP0N2C9</accession>
<comment type="similarity">
    <text evidence="1">Belongs to the plant acyltransferase family.</text>
</comment>
<dbReference type="Pfam" id="PF02458">
    <property type="entry name" value="Transferase"/>
    <property type="match status" value="1"/>
</dbReference>
<dbReference type="AlphaFoldDB" id="A0AAP0N2C9"/>
<evidence type="ECO:0000256" key="1">
    <source>
        <dbReference type="ARBA" id="ARBA00009861"/>
    </source>
</evidence>
<dbReference type="PANTHER" id="PTHR31623:SF28">
    <property type="entry name" value="BAHD ACYLTRANSFERASE"/>
    <property type="match status" value="1"/>
</dbReference>
<evidence type="ECO:0000313" key="4">
    <source>
        <dbReference type="EMBL" id="KAK9230468.1"/>
    </source>
</evidence>
<dbReference type="EMBL" id="JBCGBO010000001">
    <property type="protein sequence ID" value="KAK9230468.1"/>
    <property type="molecule type" value="Genomic_DNA"/>
</dbReference>
<dbReference type="Proteomes" id="UP001428341">
    <property type="component" value="Unassembled WGS sequence"/>
</dbReference>
<evidence type="ECO:0000313" key="5">
    <source>
        <dbReference type="Proteomes" id="UP001428341"/>
    </source>
</evidence>
<name>A0AAP0N2C9_9ROSI</name>
<reference evidence="4 5" key="1">
    <citation type="submission" date="2024-05" db="EMBL/GenBank/DDBJ databases">
        <title>Haplotype-resolved chromosome-level genome assembly of Huyou (Citrus changshanensis).</title>
        <authorList>
            <person name="Miao C."/>
            <person name="Chen W."/>
            <person name="Wu Y."/>
            <person name="Wang L."/>
            <person name="Zhao S."/>
            <person name="Grierson D."/>
            <person name="Xu C."/>
            <person name="Chen K."/>
        </authorList>
    </citation>
    <scope>NUCLEOTIDE SEQUENCE [LARGE SCALE GENOMIC DNA]</scope>
    <source>
        <strain evidence="4">01-14</strain>
        <tissue evidence="4">Leaf</tissue>
    </source>
</reference>
<evidence type="ECO:0000256" key="3">
    <source>
        <dbReference type="ARBA" id="ARBA00023315"/>
    </source>
</evidence>
<gene>
    <name evidence="4" type="ORF">WN944_023438</name>
</gene>
<dbReference type="GO" id="GO:0016746">
    <property type="term" value="F:acyltransferase activity"/>
    <property type="evidence" value="ECO:0007669"/>
    <property type="project" value="UniProtKB-KW"/>
</dbReference>
<keyword evidence="3" id="KW-0012">Acyltransferase</keyword>
<comment type="caution">
    <text evidence="4">The sequence shown here is derived from an EMBL/GenBank/DDBJ whole genome shotgun (WGS) entry which is preliminary data.</text>
</comment>
<protein>
    <submittedName>
        <fullName evidence="4">Uncharacterized protein</fullName>
    </submittedName>
</protein>
<organism evidence="4 5">
    <name type="scientific">Citrus x changshan-huyou</name>
    <dbReference type="NCBI Taxonomy" id="2935761"/>
    <lineage>
        <taxon>Eukaryota</taxon>
        <taxon>Viridiplantae</taxon>
        <taxon>Streptophyta</taxon>
        <taxon>Embryophyta</taxon>
        <taxon>Tracheophyta</taxon>
        <taxon>Spermatophyta</taxon>
        <taxon>Magnoliopsida</taxon>
        <taxon>eudicotyledons</taxon>
        <taxon>Gunneridae</taxon>
        <taxon>Pentapetalae</taxon>
        <taxon>rosids</taxon>
        <taxon>malvids</taxon>
        <taxon>Sapindales</taxon>
        <taxon>Rutaceae</taxon>
        <taxon>Aurantioideae</taxon>
        <taxon>Citrus</taxon>
    </lineage>
</organism>
<keyword evidence="2" id="KW-0808">Transferase</keyword>
<dbReference type="PANTHER" id="PTHR31623">
    <property type="entry name" value="F21J9.9"/>
    <property type="match status" value="1"/>
</dbReference>
<sequence>MAASNHLDGWLLLTEWSLAEDDDIEVTSLVKEVIKAKRNVSNVMNNIEYLGFMKDMNEAWEDSRSLTLTSVFGLRYYEVDFGWGKPVWLSNGSISVPNGAFLSDTRDGEGVEAWVALYEEDMDKFEKNPSIMAYASSNPSILIEKAWEQMDGGRDSIVPITKAALMEA</sequence>
<proteinExistence type="inferred from homology"/>
<keyword evidence="5" id="KW-1185">Reference proteome</keyword>
<dbReference type="Gene3D" id="3.30.559.10">
    <property type="entry name" value="Chloramphenicol acetyltransferase-like domain"/>
    <property type="match status" value="1"/>
</dbReference>
<dbReference type="InterPro" id="IPR023213">
    <property type="entry name" value="CAT-like_dom_sf"/>
</dbReference>